<feature type="region of interest" description="Disordered" evidence="1">
    <location>
        <begin position="216"/>
        <end position="312"/>
    </location>
</feature>
<dbReference type="AlphaFoldDB" id="A0A6H5GW07"/>
<gene>
    <name evidence="2" type="ORF">NTEN_LOCUS12545</name>
</gene>
<evidence type="ECO:0000256" key="1">
    <source>
        <dbReference type="SAM" id="MobiDB-lite"/>
    </source>
</evidence>
<feature type="compositionally biased region" description="Basic residues" evidence="1">
    <location>
        <begin position="282"/>
        <end position="294"/>
    </location>
</feature>
<feature type="compositionally biased region" description="Polar residues" evidence="1">
    <location>
        <begin position="23"/>
        <end position="41"/>
    </location>
</feature>
<name>A0A6H5GW07_9HEMI</name>
<keyword evidence="3" id="KW-1185">Reference proteome</keyword>
<feature type="non-terminal residue" evidence="2">
    <location>
        <position position="1"/>
    </location>
</feature>
<feature type="compositionally biased region" description="Basic and acidic residues" evidence="1">
    <location>
        <begin position="228"/>
        <end position="239"/>
    </location>
</feature>
<organism evidence="2 3">
    <name type="scientific">Nesidiocoris tenuis</name>
    <dbReference type="NCBI Taxonomy" id="355587"/>
    <lineage>
        <taxon>Eukaryota</taxon>
        <taxon>Metazoa</taxon>
        <taxon>Ecdysozoa</taxon>
        <taxon>Arthropoda</taxon>
        <taxon>Hexapoda</taxon>
        <taxon>Insecta</taxon>
        <taxon>Pterygota</taxon>
        <taxon>Neoptera</taxon>
        <taxon>Paraneoptera</taxon>
        <taxon>Hemiptera</taxon>
        <taxon>Heteroptera</taxon>
        <taxon>Panheteroptera</taxon>
        <taxon>Cimicomorpha</taxon>
        <taxon>Miridae</taxon>
        <taxon>Dicyphina</taxon>
        <taxon>Nesidiocoris</taxon>
    </lineage>
</organism>
<dbReference type="OrthoDB" id="6479909at2759"/>
<evidence type="ECO:0000313" key="3">
    <source>
        <dbReference type="Proteomes" id="UP000479000"/>
    </source>
</evidence>
<reference evidence="2 3" key="1">
    <citation type="submission" date="2020-02" db="EMBL/GenBank/DDBJ databases">
        <authorList>
            <person name="Ferguson B K."/>
        </authorList>
    </citation>
    <scope>NUCLEOTIDE SEQUENCE [LARGE SCALE GENOMIC DNA]</scope>
</reference>
<feature type="region of interest" description="Disordered" evidence="1">
    <location>
        <begin position="16"/>
        <end position="41"/>
    </location>
</feature>
<dbReference type="Proteomes" id="UP000479000">
    <property type="component" value="Unassembled WGS sequence"/>
</dbReference>
<sequence>VGRKLPKWRPFCDTRSPRAEGNCRSSPRPTSATGFQFGSQRPTTCAQAPAHVAWSRRAPIRTTTTTMNQYSWPFPTLSLRAAGHARNNFGCQPISQDLDQRFTLHSRLAYHRCLASPRLLPNFVCAKIKNFKLAKKMVATLKPINFVYARNCLALKVRLSERGDPEGIPMRGASIREGEHPLAQSAGQSRLEMVIRLRDPYGNLARTIIIPKIRKAHATTTPAPPTTGHHDDNSDDDRFILVSNSSHPPKLTPDSGSSDPRPEKPFVQTVQAFPSAPTRAPAIKRIRRRRRKKKPTDESNGDLTVAASNHSGHKNSKLRFSQLNFGVRAISTIPLERKIVKFLVDGSLTVPVGEAGAEVFNCPDDFLAIRSVRLCGQKVNDASVQPDFTQNAPVIGT</sequence>
<proteinExistence type="predicted"/>
<dbReference type="EMBL" id="CADCXU010018878">
    <property type="protein sequence ID" value="CAB0007216.1"/>
    <property type="molecule type" value="Genomic_DNA"/>
</dbReference>
<accession>A0A6H5GW07</accession>
<protein>
    <submittedName>
        <fullName evidence="2">Uncharacterized protein</fullName>
    </submittedName>
</protein>
<evidence type="ECO:0000313" key="2">
    <source>
        <dbReference type="EMBL" id="CAB0007216.1"/>
    </source>
</evidence>